<dbReference type="AlphaFoldDB" id="A0AAV9WL74"/>
<feature type="compositionally biased region" description="Polar residues" evidence="1">
    <location>
        <begin position="379"/>
        <end position="393"/>
    </location>
</feature>
<organism evidence="2 3">
    <name type="scientific">Arthrobotrys musiformis</name>
    <dbReference type="NCBI Taxonomy" id="47236"/>
    <lineage>
        <taxon>Eukaryota</taxon>
        <taxon>Fungi</taxon>
        <taxon>Dikarya</taxon>
        <taxon>Ascomycota</taxon>
        <taxon>Pezizomycotina</taxon>
        <taxon>Orbiliomycetes</taxon>
        <taxon>Orbiliales</taxon>
        <taxon>Orbiliaceae</taxon>
        <taxon>Arthrobotrys</taxon>
    </lineage>
</organism>
<feature type="compositionally biased region" description="Polar residues" evidence="1">
    <location>
        <begin position="445"/>
        <end position="459"/>
    </location>
</feature>
<accession>A0AAV9WL74</accession>
<name>A0AAV9WL74_9PEZI</name>
<proteinExistence type="predicted"/>
<feature type="region of interest" description="Disordered" evidence="1">
    <location>
        <begin position="849"/>
        <end position="945"/>
    </location>
</feature>
<sequence length="945" mass="103594">MPAYQEYFMYKLADANTVAVCHLYYLEQLLWVLIKYHCLSGPVLACSSFRYFAWPIGHRMVMLLVTISGSRDYRDTWKESEEACGPASASSEPRASALSHEERVSLLFERARREASACFRALGPQTCFFLQNQQKQGAGRNGERELNPFRHVQLRPPANAGTEEFRREMLQMAQRFAPRVSDSRTRALELERELNSGTSTGISVPEGSSPRTPHPKYTPVPQFPGLRTVIMPPPAPGSEQGHRLGLLTSDSLDRADRRLLSPEPASVALPLSPTSADGSRFLVLSSPTGEESVPGLEGDTLHQGRDATVTTPGLTSGQITPPPRPTPPPTAPRRTIKREYHEYSRTPGPDRTGVPARGTGAPRTAPPRGPGSYPRAGHSTGQRSEAAAATTQKRGGRRISPTYISPPTGQASTSPFVVDAPIAGPSSQPAPRTAPLSVFDRLSSSSLKTQRSGNATTVATPRDPQPTGRTVTPTAMPVSFLPPENATPFPGMRTAHNIRDTLRKVAAETPKGSSERTTPADSTVIRKDPIPTRLSQYQLEHSGSNAGSSALKPTSHYGDLQDDSPLVIKGIKAASTKGRKRLPASESKAPAIETDKNSLGLPQPNSGQQDCELAHKPQNIEPDDMDPNGSPHGNGPSSGVPLGETLDSLESLRGAIKRIESMMKDYNTNLKVDAKELKRYQKSSSYRQDYNVREMLTKGQKYYSDRVEPLLRDFRKKEAIYHRNLDSLQSLDHDPIIDPTVDIPSMDGQDERRQLIAFRGRLLIRDALIKLGYDGGPVRSFLGQLDTETWKAELTQAIVATDPTISNAIQLLNRQGSNLEQGGEINFDRIDLNDLSSLPWGSFKLNGLGYPDETEHPEATDDHNRKGKGKAGTLSETEDATVAQSPRRTPSPILESGSDGEVDYERTFMTDPGMTPRLKSRLTLLERQEKMGKSEKGRPRQLTRK</sequence>
<feature type="compositionally biased region" description="Polar residues" evidence="1">
    <location>
        <begin position="308"/>
        <end position="319"/>
    </location>
</feature>
<reference evidence="2 3" key="1">
    <citation type="submission" date="2023-08" db="EMBL/GenBank/DDBJ databases">
        <authorList>
            <person name="Palmer J.M."/>
        </authorList>
    </citation>
    <scope>NUCLEOTIDE SEQUENCE [LARGE SCALE GENOMIC DNA]</scope>
    <source>
        <strain evidence="2 3">TWF481</strain>
    </source>
</reference>
<feature type="region of interest" description="Disordered" evidence="1">
    <location>
        <begin position="191"/>
        <end position="244"/>
    </location>
</feature>
<feature type="compositionally biased region" description="Polar residues" evidence="1">
    <location>
        <begin position="511"/>
        <end position="521"/>
    </location>
</feature>
<keyword evidence="3" id="KW-1185">Reference proteome</keyword>
<evidence type="ECO:0000256" key="1">
    <source>
        <dbReference type="SAM" id="MobiDB-lite"/>
    </source>
</evidence>
<gene>
    <name evidence="2" type="ORF">TWF481_004467</name>
</gene>
<feature type="compositionally biased region" description="Polar residues" evidence="1">
    <location>
        <begin position="533"/>
        <end position="552"/>
    </location>
</feature>
<feature type="region of interest" description="Disordered" evidence="1">
    <location>
        <begin position="445"/>
        <end position="490"/>
    </location>
</feature>
<feature type="compositionally biased region" description="Basic and acidic residues" evidence="1">
    <location>
        <begin position="924"/>
        <end position="938"/>
    </location>
</feature>
<feature type="region of interest" description="Disordered" evidence="1">
    <location>
        <begin position="506"/>
        <end position="645"/>
    </location>
</feature>
<feature type="compositionally biased region" description="Pro residues" evidence="1">
    <location>
        <begin position="320"/>
        <end position="331"/>
    </location>
</feature>
<evidence type="ECO:0000313" key="2">
    <source>
        <dbReference type="EMBL" id="KAK6509737.1"/>
    </source>
</evidence>
<feature type="compositionally biased region" description="Low complexity" evidence="1">
    <location>
        <begin position="627"/>
        <end position="641"/>
    </location>
</feature>
<feature type="compositionally biased region" description="Polar residues" evidence="1">
    <location>
        <begin position="402"/>
        <end position="412"/>
    </location>
</feature>
<dbReference type="Proteomes" id="UP001370758">
    <property type="component" value="Unassembled WGS sequence"/>
</dbReference>
<evidence type="ECO:0000313" key="3">
    <source>
        <dbReference type="Proteomes" id="UP001370758"/>
    </source>
</evidence>
<protein>
    <submittedName>
        <fullName evidence="2">Uncharacterized protein</fullName>
    </submittedName>
</protein>
<feature type="region of interest" description="Disordered" evidence="1">
    <location>
        <begin position="264"/>
        <end position="412"/>
    </location>
</feature>
<feature type="compositionally biased region" description="Basic and acidic residues" evidence="1">
    <location>
        <begin position="853"/>
        <end position="864"/>
    </location>
</feature>
<comment type="caution">
    <text evidence="2">The sequence shown here is derived from an EMBL/GenBank/DDBJ whole genome shotgun (WGS) entry which is preliminary data.</text>
</comment>
<dbReference type="EMBL" id="JAVHJL010000002">
    <property type="protein sequence ID" value="KAK6509737.1"/>
    <property type="molecule type" value="Genomic_DNA"/>
</dbReference>